<sequence>MFFAILSKNNVCPNSGGVLIERKGKYGNFKGCLNFPKCRYTA</sequence>
<evidence type="ECO:0000259" key="1">
    <source>
        <dbReference type="Pfam" id="PF01396"/>
    </source>
</evidence>
<dbReference type="Proteomes" id="UP000663981">
    <property type="component" value="Unassembled WGS sequence"/>
</dbReference>
<gene>
    <name evidence="2" type="ORF">I7822_24965</name>
</gene>
<dbReference type="InterPro" id="IPR013498">
    <property type="entry name" value="Topo_IA_Znf"/>
</dbReference>
<evidence type="ECO:0000313" key="2">
    <source>
        <dbReference type="EMBL" id="MBO1514886.1"/>
    </source>
</evidence>
<proteinExistence type="predicted"/>
<keyword evidence="3" id="KW-1185">Reference proteome</keyword>
<dbReference type="GO" id="GO:0003677">
    <property type="term" value="F:DNA binding"/>
    <property type="evidence" value="ECO:0007669"/>
    <property type="project" value="UniProtKB-KW"/>
</dbReference>
<reference evidence="2 3" key="1">
    <citation type="submission" date="2021-03" db="EMBL/GenBank/DDBJ databases">
        <title>Whole genome sequence of Metabacillus bambusae BG109.</title>
        <authorList>
            <person name="Jeong J.W."/>
        </authorList>
    </citation>
    <scope>NUCLEOTIDE SEQUENCE [LARGE SCALE GENOMIC DNA]</scope>
    <source>
        <strain evidence="2 3">BG109</strain>
    </source>
</reference>
<protein>
    <submittedName>
        <fullName evidence="2">Topoisomerase DNA-binding C4 zinc finger domain-containing protein</fullName>
    </submittedName>
</protein>
<feature type="domain" description="DNA topoisomerase type IA zn finger" evidence="1">
    <location>
        <begin position="10"/>
        <end position="41"/>
    </location>
</feature>
<dbReference type="Gene3D" id="3.30.65.10">
    <property type="entry name" value="Bacterial Topoisomerase I, domain 1"/>
    <property type="match status" value="1"/>
</dbReference>
<organism evidence="2 3">
    <name type="scientific">Metabacillus bambusae</name>
    <dbReference type="NCBI Taxonomy" id="2795218"/>
    <lineage>
        <taxon>Bacteria</taxon>
        <taxon>Bacillati</taxon>
        <taxon>Bacillota</taxon>
        <taxon>Bacilli</taxon>
        <taxon>Bacillales</taxon>
        <taxon>Bacillaceae</taxon>
        <taxon>Metabacillus</taxon>
    </lineage>
</organism>
<evidence type="ECO:0000313" key="3">
    <source>
        <dbReference type="Proteomes" id="UP000663981"/>
    </source>
</evidence>
<accession>A0ABS3NA03</accession>
<keyword evidence="2" id="KW-0238">DNA-binding</keyword>
<dbReference type="SUPFAM" id="SSF57783">
    <property type="entry name" value="Zinc beta-ribbon"/>
    <property type="match status" value="1"/>
</dbReference>
<dbReference type="Pfam" id="PF01396">
    <property type="entry name" value="Zn_ribbon_Top1"/>
    <property type="match status" value="1"/>
</dbReference>
<comment type="caution">
    <text evidence="2">The sequence shown here is derived from an EMBL/GenBank/DDBJ whole genome shotgun (WGS) entry which is preliminary data.</text>
</comment>
<name>A0ABS3NA03_9BACI</name>
<dbReference type="EMBL" id="JAGDEL010000027">
    <property type="protein sequence ID" value="MBO1514886.1"/>
    <property type="molecule type" value="Genomic_DNA"/>
</dbReference>